<comment type="caution">
    <text evidence="15">The sequence shown here is derived from an EMBL/GenBank/DDBJ whole genome shotgun (WGS) entry which is preliminary data.</text>
</comment>
<evidence type="ECO:0000256" key="1">
    <source>
        <dbReference type="ARBA" id="ARBA00004429"/>
    </source>
</evidence>
<evidence type="ECO:0000259" key="14">
    <source>
        <dbReference type="PROSITE" id="PS50929"/>
    </source>
</evidence>
<dbReference type="GO" id="GO:0005524">
    <property type="term" value="F:ATP binding"/>
    <property type="evidence" value="ECO:0007669"/>
    <property type="project" value="UniProtKB-KW"/>
</dbReference>
<dbReference type="GO" id="GO:0015421">
    <property type="term" value="F:ABC-type oligopeptide transporter activity"/>
    <property type="evidence" value="ECO:0007669"/>
    <property type="project" value="TreeGrafter"/>
</dbReference>
<evidence type="ECO:0000256" key="10">
    <source>
        <dbReference type="ARBA" id="ARBA00023455"/>
    </source>
</evidence>
<dbReference type="CDD" id="cd18543">
    <property type="entry name" value="ABC_6TM_Rv0194_D1_like"/>
    <property type="match status" value="1"/>
</dbReference>
<dbReference type="InterPro" id="IPR036640">
    <property type="entry name" value="ABC1_TM_sf"/>
</dbReference>
<dbReference type="Pfam" id="PF00664">
    <property type="entry name" value="ABC_membrane"/>
    <property type="match status" value="1"/>
</dbReference>
<keyword evidence="3" id="KW-1003">Cell membrane</keyword>
<evidence type="ECO:0000256" key="4">
    <source>
        <dbReference type="ARBA" id="ARBA00022519"/>
    </source>
</evidence>
<dbReference type="InterPro" id="IPR027417">
    <property type="entry name" value="P-loop_NTPase"/>
</dbReference>
<dbReference type="EMBL" id="SPQC01000018">
    <property type="protein sequence ID" value="TFU22389.1"/>
    <property type="molecule type" value="Genomic_DNA"/>
</dbReference>
<dbReference type="STRING" id="85336.A7979_03615"/>
<sequence>MASRLLRVSPIPIPPPVPHGARTEQDITLWQYSRPIRARWVCGLFVALTAAIIAISIPQVLGWIVDAMLTDQPTVGAVWAGGALVFALGLAQSALFFLRRQLVIEPASTVENTMRIDLFDRLLRSPVAFHDRWPSGQLLTRVMSDLGTIRRWTAFGLIQIITVAVQVTVGSFYMFTGSWQLGLVFLASMPLTLFCVWRFVLTFRTLTRKAQEHTGDLATTVEESVQGLRVLKALGRGPHALAGFRQEAQELLDLEVARGRAMGRVRMQTTLISGASLCVALLWGLHLVSTGVMTVGVLTSYFATATILFTQVERSGMLISMYLASSVSMDRHRQVMVGEAGEDIDMLPVHRERPEAAAARLDFKDVAFSYGKQEQQVLTGFSLQVRPGEIIALVGSTGSGKSTVLQLVQRLYEPTSGSISLNGRDIASLPLPELRSQVAIAFEDPLLFSASVRNNVLLGLDRSGLTPAEEEAILTRALTVAAADYVYQLPNGLDTVIGEEGMSLSGGQRQRLSLARAIAASPAVLLLDDPLSALDVTTEEKVVGLLKQELTETTTLLTAHRPSTVALADRVVLLQQGQVAAVGTHTELLSNPIYRDLMSTDTQLTPARPTDTGEVESKMQEGGR</sequence>
<keyword evidence="2" id="KW-0813">Transport</keyword>
<feature type="transmembrane region" description="Helical" evidence="12">
    <location>
        <begin position="77"/>
        <end position="98"/>
    </location>
</feature>
<comment type="subcellular location">
    <subcellularLocation>
        <location evidence="1">Cell inner membrane</location>
        <topology evidence="1">Multi-pass membrane protein</topology>
    </subcellularLocation>
</comment>
<evidence type="ECO:0000259" key="13">
    <source>
        <dbReference type="PROSITE" id="PS50893"/>
    </source>
</evidence>
<dbReference type="SUPFAM" id="SSF52540">
    <property type="entry name" value="P-loop containing nucleoside triphosphate hydrolases"/>
    <property type="match status" value="1"/>
</dbReference>
<dbReference type="SMART" id="SM00382">
    <property type="entry name" value="AAA"/>
    <property type="match status" value="1"/>
</dbReference>
<reference evidence="15 16" key="1">
    <citation type="submission" date="2019-03" db="EMBL/GenBank/DDBJ databases">
        <title>Diversity of the mouse oral microbiome.</title>
        <authorList>
            <person name="Joseph S."/>
            <person name="Aduse-Opoku J."/>
            <person name="Curtis M."/>
            <person name="Wade W."/>
            <person name="Hashim A."/>
        </authorList>
    </citation>
    <scope>NUCLEOTIDE SEQUENCE [LARGE SCALE GENOMIC DNA]</scope>
    <source>
        <strain evidence="16">irhom_31</strain>
    </source>
</reference>
<accession>A0A4Y9F4G6</accession>
<dbReference type="PROSITE" id="PS50929">
    <property type="entry name" value="ABC_TM1F"/>
    <property type="match status" value="1"/>
</dbReference>
<feature type="transmembrane region" description="Helical" evidence="12">
    <location>
        <begin position="152"/>
        <end position="175"/>
    </location>
</feature>
<feature type="transmembrane region" description="Helical" evidence="12">
    <location>
        <begin position="181"/>
        <end position="201"/>
    </location>
</feature>
<evidence type="ECO:0000256" key="9">
    <source>
        <dbReference type="ARBA" id="ARBA00023136"/>
    </source>
</evidence>
<feature type="domain" description="ABC transporter" evidence="13">
    <location>
        <begin position="361"/>
        <end position="601"/>
    </location>
</feature>
<dbReference type="GO" id="GO:0005886">
    <property type="term" value="C:plasma membrane"/>
    <property type="evidence" value="ECO:0007669"/>
    <property type="project" value="UniProtKB-SubCell"/>
</dbReference>
<evidence type="ECO:0000256" key="7">
    <source>
        <dbReference type="ARBA" id="ARBA00022840"/>
    </source>
</evidence>
<keyword evidence="9 12" id="KW-0472">Membrane</keyword>
<name>A0A4Y9F4G6_9MICC</name>
<dbReference type="Pfam" id="PF00005">
    <property type="entry name" value="ABC_tran"/>
    <property type="match status" value="1"/>
</dbReference>
<evidence type="ECO:0000256" key="8">
    <source>
        <dbReference type="ARBA" id="ARBA00022989"/>
    </source>
</evidence>
<feature type="compositionally biased region" description="Basic and acidic residues" evidence="11">
    <location>
        <begin position="615"/>
        <end position="624"/>
    </location>
</feature>
<dbReference type="PANTHER" id="PTHR43394">
    <property type="entry name" value="ATP-DEPENDENT PERMEASE MDL1, MITOCHONDRIAL"/>
    <property type="match status" value="1"/>
</dbReference>
<evidence type="ECO:0000313" key="16">
    <source>
        <dbReference type="Proteomes" id="UP000297951"/>
    </source>
</evidence>
<dbReference type="InterPro" id="IPR039421">
    <property type="entry name" value="Type_1_exporter"/>
</dbReference>
<dbReference type="PROSITE" id="PS50893">
    <property type="entry name" value="ABC_TRANSPORTER_2"/>
    <property type="match status" value="1"/>
</dbReference>
<keyword evidence="6" id="KW-0547">Nucleotide-binding</keyword>
<dbReference type="InterPro" id="IPR017871">
    <property type="entry name" value="ABC_transporter-like_CS"/>
</dbReference>
<dbReference type="InterPro" id="IPR003593">
    <property type="entry name" value="AAA+_ATPase"/>
</dbReference>
<feature type="transmembrane region" description="Helical" evidence="12">
    <location>
        <begin position="267"/>
        <end position="285"/>
    </location>
</feature>
<dbReference type="GO" id="GO:0016887">
    <property type="term" value="F:ATP hydrolysis activity"/>
    <property type="evidence" value="ECO:0007669"/>
    <property type="project" value="InterPro"/>
</dbReference>
<dbReference type="Gene3D" id="3.40.50.300">
    <property type="entry name" value="P-loop containing nucleotide triphosphate hydrolases"/>
    <property type="match status" value="1"/>
</dbReference>
<keyword evidence="5 12" id="KW-0812">Transmembrane</keyword>
<proteinExistence type="inferred from homology"/>
<keyword evidence="7 15" id="KW-0067">ATP-binding</keyword>
<dbReference type="OrthoDB" id="9806127at2"/>
<dbReference type="InterPro" id="IPR003439">
    <property type="entry name" value="ABC_transporter-like_ATP-bd"/>
</dbReference>
<evidence type="ECO:0000256" key="11">
    <source>
        <dbReference type="SAM" id="MobiDB-lite"/>
    </source>
</evidence>
<dbReference type="Proteomes" id="UP000297951">
    <property type="component" value="Unassembled WGS sequence"/>
</dbReference>
<keyword evidence="8 12" id="KW-1133">Transmembrane helix</keyword>
<evidence type="ECO:0000256" key="6">
    <source>
        <dbReference type="ARBA" id="ARBA00022741"/>
    </source>
</evidence>
<protein>
    <submittedName>
        <fullName evidence="15">ABC transporter ATP-binding protein</fullName>
    </submittedName>
</protein>
<gene>
    <name evidence="15" type="ORF">E4U03_06355</name>
</gene>
<dbReference type="FunFam" id="3.40.50.300:FF:000221">
    <property type="entry name" value="Multidrug ABC transporter ATP-binding protein"/>
    <property type="match status" value="1"/>
</dbReference>
<dbReference type="InterPro" id="IPR011527">
    <property type="entry name" value="ABC1_TM_dom"/>
</dbReference>
<dbReference type="SUPFAM" id="SSF90123">
    <property type="entry name" value="ABC transporter transmembrane region"/>
    <property type="match status" value="1"/>
</dbReference>
<feature type="domain" description="ABC transmembrane type-1" evidence="14">
    <location>
        <begin position="43"/>
        <end position="324"/>
    </location>
</feature>
<feature type="transmembrane region" description="Helical" evidence="12">
    <location>
        <begin position="40"/>
        <end position="65"/>
    </location>
</feature>
<evidence type="ECO:0000256" key="2">
    <source>
        <dbReference type="ARBA" id="ARBA00022448"/>
    </source>
</evidence>
<feature type="region of interest" description="Disordered" evidence="11">
    <location>
        <begin position="603"/>
        <end position="624"/>
    </location>
</feature>
<dbReference type="Gene3D" id="1.20.1560.10">
    <property type="entry name" value="ABC transporter type 1, transmembrane domain"/>
    <property type="match status" value="1"/>
</dbReference>
<evidence type="ECO:0000256" key="12">
    <source>
        <dbReference type="SAM" id="Phobius"/>
    </source>
</evidence>
<organism evidence="15 16">
    <name type="scientific">Rothia nasimurium</name>
    <dbReference type="NCBI Taxonomy" id="85336"/>
    <lineage>
        <taxon>Bacteria</taxon>
        <taxon>Bacillati</taxon>
        <taxon>Actinomycetota</taxon>
        <taxon>Actinomycetes</taxon>
        <taxon>Micrococcales</taxon>
        <taxon>Micrococcaceae</taxon>
        <taxon>Rothia</taxon>
    </lineage>
</organism>
<comment type="similarity">
    <text evidence="10">Belongs to the ABC transporter superfamily. Siderophore-Fe(3+) uptake transporter (SIUT) (TC 3.A.1.21) family.</text>
</comment>
<dbReference type="AlphaFoldDB" id="A0A4Y9F4G6"/>
<dbReference type="RefSeq" id="WP_135012561.1">
    <property type="nucleotide sequence ID" value="NZ_JADGLK010000018.1"/>
</dbReference>
<evidence type="ECO:0000256" key="3">
    <source>
        <dbReference type="ARBA" id="ARBA00022475"/>
    </source>
</evidence>
<dbReference type="PANTHER" id="PTHR43394:SF1">
    <property type="entry name" value="ATP-BINDING CASSETTE SUB-FAMILY B MEMBER 10, MITOCHONDRIAL"/>
    <property type="match status" value="1"/>
</dbReference>
<dbReference type="PROSITE" id="PS00211">
    <property type="entry name" value="ABC_TRANSPORTER_1"/>
    <property type="match status" value="1"/>
</dbReference>
<evidence type="ECO:0000313" key="15">
    <source>
        <dbReference type="EMBL" id="TFU22389.1"/>
    </source>
</evidence>
<keyword evidence="4" id="KW-0997">Cell inner membrane</keyword>
<evidence type="ECO:0000256" key="5">
    <source>
        <dbReference type="ARBA" id="ARBA00022692"/>
    </source>
</evidence>